<comment type="caution">
    <text evidence="7">The sequence shown here is derived from an EMBL/GenBank/DDBJ whole genome shotgun (WGS) entry which is preliminary data.</text>
</comment>
<keyword evidence="5" id="KW-0812">Transmembrane</keyword>
<keyword evidence="3" id="KW-0328">Glycosyltransferase</keyword>
<dbReference type="AlphaFoldDB" id="A0A923LD18"/>
<sequence>MRADSKVSIVIPNYNGMAFMEACLRAVLADAPEAEILVVDNGSTDGSREFTEKQFPKEQFPGVKVLPLGENYGFPRAVNEGIRAASRPYVILLNNDTEVQPGFADALADCLEQHPEAFSAQAKLIQLHEPSKLDDAGNLYCALGWAFARGKDRSSELYEEPDEVFAACAGAAIYRKEVLDKIGYFDEAHFAYLEDIDLGWRARRAGWTNRYEPKAKVYHAGSGTSGSRYNEFKVRLSSRNNIWLIYKNMPLLQLILNLPFLAVGFAAKYVFFLKKGLGSIYARGIREGLHTCEKEKKVPFTWNQLPACMKIQLELWKNIGKRFG</sequence>
<evidence type="ECO:0000256" key="1">
    <source>
        <dbReference type="ARBA" id="ARBA00004776"/>
    </source>
</evidence>
<comment type="pathway">
    <text evidence="1">Cell wall biogenesis; cell wall polysaccharide biosynthesis.</text>
</comment>
<reference evidence="7" key="1">
    <citation type="submission" date="2020-08" db="EMBL/GenBank/DDBJ databases">
        <title>Genome public.</title>
        <authorList>
            <person name="Liu C."/>
            <person name="Sun Q."/>
        </authorList>
    </citation>
    <scope>NUCLEOTIDE SEQUENCE</scope>
    <source>
        <strain evidence="7">NSJ-68</strain>
    </source>
</reference>
<dbReference type="CDD" id="cd04186">
    <property type="entry name" value="GT_2_like_c"/>
    <property type="match status" value="1"/>
</dbReference>
<keyword evidence="5" id="KW-0472">Membrane</keyword>
<keyword evidence="5" id="KW-1133">Transmembrane helix</keyword>
<dbReference type="InterPro" id="IPR001173">
    <property type="entry name" value="Glyco_trans_2-like"/>
</dbReference>
<dbReference type="Pfam" id="PF00535">
    <property type="entry name" value="Glycos_transf_2"/>
    <property type="match status" value="1"/>
</dbReference>
<keyword evidence="4" id="KW-0808">Transferase</keyword>
<evidence type="ECO:0000313" key="7">
    <source>
        <dbReference type="EMBL" id="MBC5660318.1"/>
    </source>
</evidence>
<evidence type="ECO:0000259" key="6">
    <source>
        <dbReference type="Pfam" id="PF00535"/>
    </source>
</evidence>
<evidence type="ECO:0000313" key="8">
    <source>
        <dbReference type="Proteomes" id="UP000649345"/>
    </source>
</evidence>
<protein>
    <submittedName>
        <fullName evidence="7">Glycosyltransferase family 2 protein</fullName>
    </submittedName>
</protein>
<proteinExistence type="inferred from homology"/>
<organism evidence="7 8">
    <name type="scientific">Anaerosacchariphilus hominis</name>
    <dbReference type="NCBI Taxonomy" id="2763017"/>
    <lineage>
        <taxon>Bacteria</taxon>
        <taxon>Bacillati</taxon>
        <taxon>Bacillota</taxon>
        <taxon>Clostridia</taxon>
        <taxon>Lachnospirales</taxon>
        <taxon>Lachnospiraceae</taxon>
        <taxon>Anaerosacchariphilus</taxon>
    </lineage>
</organism>
<accession>A0A923LD18</accession>
<feature type="transmembrane region" description="Helical" evidence="5">
    <location>
        <begin position="251"/>
        <end position="273"/>
    </location>
</feature>
<evidence type="ECO:0000256" key="5">
    <source>
        <dbReference type="SAM" id="Phobius"/>
    </source>
</evidence>
<dbReference type="RefSeq" id="WP_186872446.1">
    <property type="nucleotide sequence ID" value="NZ_JACOOR010000006.1"/>
</dbReference>
<dbReference type="EMBL" id="JACOOR010000006">
    <property type="protein sequence ID" value="MBC5660318.1"/>
    <property type="molecule type" value="Genomic_DNA"/>
</dbReference>
<feature type="domain" description="Glycosyltransferase 2-like" evidence="6">
    <location>
        <begin position="8"/>
        <end position="182"/>
    </location>
</feature>
<name>A0A923LD18_9FIRM</name>
<gene>
    <name evidence="7" type="ORF">H8S44_11095</name>
</gene>
<dbReference type="PANTHER" id="PTHR43179">
    <property type="entry name" value="RHAMNOSYLTRANSFERASE WBBL"/>
    <property type="match status" value="1"/>
</dbReference>
<comment type="similarity">
    <text evidence="2">Belongs to the glycosyltransferase 2 family.</text>
</comment>
<evidence type="ECO:0000256" key="4">
    <source>
        <dbReference type="ARBA" id="ARBA00022679"/>
    </source>
</evidence>
<dbReference type="SUPFAM" id="SSF53448">
    <property type="entry name" value="Nucleotide-diphospho-sugar transferases"/>
    <property type="match status" value="1"/>
</dbReference>
<dbReference type="Proteomes" id="UP000649345">
    <property type="component" value="Unassembled WGS sequence"/>
</dbReference>
<dbReference type="Gene3D" id="3.90.550.10">
    <property type="entry name" value="Spore Coat Polysaccharide Biosynthesis Protein SpsA, Chain A"/>
    <property type="match status" value="1"/>
</dbReference>
<keyword evidence="8" id="KW-1185">Reference proteome</keyword>
<dbReference type="PANTHER" id="PTHR43179:SF12">
    <property type="entry name" value="GALACTOFURANOSYLTRANSFERASE GLFT2"/>
    <property type="match status" value="1"/>
</dbReference>
<dbReference type="InterPro" id="IPR029044">
    <property type="entry name" value="Nucleotide-diphossugar_trans"/>
</dbReference>
<dbReference type="GO" id="GO:0016757">
    <property type="term" value="F:glycosyltransferase activity"/>
    <property type="evidence" value="ECO:0007669"/>
    <property type="project" value="UniProtKB-KW"/>
</dbReference>
<evidence type="ECO:0000256" key="3">
    <source>
        <dbReference type="ARBA" id="ARBA00022676"/>
    </source>
</evidence>
<evidence type="ECO:0000256" key="2">
    <source>
        <dbReference type="ARBA" id="ARBA00006739"/>
    </source>
</evidence>